<reference evidence="1 2" key="1">
    <citation type="submission" date="2023-01" db="EMBL/GenBank/DDBJ databases">
        <title>Bacillus changyiensis sp. nov., isolated from a coastal deposit.</title>
        <authorList>
            <person name="Xiao G."/>
            <person name="Lai Q."/>
            <person name="Hu Z."/>
            <person name="Shao Z."/>
        </authorList>
    </citation>
    <scope>NUCLEOTIDE SEQUENCE [LARGE SCALE GENOMIC DNA]</scope>
    <source>
        <strain evidence="1 2">CLL-7-23</strain>
    </source>
</reference>
<evidence type="ECO:0000313" key="2">
    <source>
        <dbReference type="Proteomes" id="UP001211894"/>
    </source>
</evidence>
<accession>A0ABT4X8B8</accession>
<protein>
    <submittedName>
        <fullName evidence="1">Minor capsid protein</fullName>
    </submittedName>
</protein>
<proteinExistence type="predicted"/>
<organism evidence="1 2">
    <name type="scientific">Bacillus changyiensis</name>
    <dbReference type="NCBI Taxonomy" id="3004103"/>
    <lineage>
        <taxon>Bacteria</taxon>
        <taxon>Bacillati</taxon>
        <taxon>Bacillota</taxon>
        <taxon>Bacilli</taxon>
        <taxon>Bacillales</taxon>
        <taxon>Bacillaceae</taxon>
        <taxon>Bacillus</taxon>
    </lineage>
</organism>
<dbReference type="EMBL" id="JAQKAB010000019">
    <property type="protein sequence ID" value="MDA7028524.1"/>
    <property type="molecule type" value="Genomic_DNA"/>
</dbReference>
<sequence length="136" mass="15191">MNFLERIKQYIETNVLSGQTLNVGPLKNGNSISIRPTPGSQPVKSLDLGRNYTFPFQILVRHKESRTGYKTCQEIADKLDALTNGAVTSHDGSFDFIKCDLYTTPNWVERTPDGDIYTALFQAEIYIKGVSEVGSK</sequence>
<comment type="caution">
    <text evidence="1">The sequence shown here is derived from an EMBL/GenBank/DDBJ whole genome shotgun (WGS) entry which is preliminary data.</text>
</comment>
<dbReference type="Pfam" id="PF12691">
    <property type="entry name" value="Phage_tail_terminator_6"/>
    <property type="match status" value="1"/>
</dbReference>
<dbReference type="Proteomes" id="UP001211894">
    <property type="component" value="Unassembled WGS sequence"/>
</dbReference>
<gene>
    <name evidence="1" type="ORF">PJ311_18455</name>
</gene>
<dbReference type="RefSeq" id="WP_270802177.1">
    <property type="nucleotide sequence ID" value="NZ_JAQFWW010000004.1"/>
</dbReference>
<dbReference type="InterPro" id="IPR024411">
    <property type="entry name" value="Tail_terminator_phage"/>
</dbReference>
<keyword evidence="2" id="KW-1185">Reference proteome</keyword>
<evidence type="ECO:0000313" key="1">
    <source>
        <dbReference type="EMBL" id="MDA7028524.1"/>
    </source>
</evidence>
<name>A0ABT4X8B8_9BACI</name>